<evidence type="ECO:0000313" key="2">
    <source>
        <dbReference type="EMBL" id="SDD31297.1"/>
    </source>
</evidence>
<dbReference type="InterPro" id="IPR018958">
    <property type="entry name" value="Knr4/Smi1-like_dom"/>
</dbReference>
<dbReference type="AlphaFoldDB" id="A0A1G6TSC7"/>
<accession>A0A1G6TSC7</accession>
<dbReference type="SMART" id="SM00860">
    <property type="entry name" value="SMI1_KNR4"/>
    <property type="match status" value="1"/>
</dbReference>
<dbReference type="EMBL" id="FNAK01000001">
    <property type="protein sequence ID" value="SDD31297.1"/>
    <property type="molecule type" value="Genomic_DNA"/>
</dbReference>
<evidence type="ECO:0000259" key="1">
    <source>
        <dbReference type="SMART" id="SM00860"/>
    </source>
</evidence>
<dbReference type="InterPro" id="IPR037883">
    <property type="entry name" value="Knr4/Smi1-like_sf"/>
</dbReference>
<feature type="domain" description="Knr4/Smi1-like" evidence="1">
    <location>
        <begin position="8"/>
        <end position="125"/>
    </location>
</feature>
<protein>
    <submittedName>
        <fullName evidence="2">SMI1 / KNR4 family (SUKH-1)</fullName>
    </submittedName>
</protein>
<gene>
    <name evidence="2" type="ORF">SAMN04488071_0318</name>
</gene>
<dbReference type="Gene3D" id="3.40.1580.10">
    <property type="entry name" value="SMI1/KNR4-like"/>
    <property type="match status" value="1"/>
</dbReference>
<proteinExistence type="predicted"/>
<dbReference type="Pfam" id="PF09346">
    <property type="entry name" value="SMI1_KNR4"/>
    <property type="match status" value="1"/>
</dbReference>
<reference evidence="2 3" key="1">
    <citation type="submission" date="2016-10" db="EMBL/GenBank/DDBJ databases">
        <authorList>
            <person name="de Groot N.N."/>
        </authorList>
    </citation>
    <scope>NUCLEOTIDE SEQUENCE [LARGE SCALE GENOMIC DNA]</scope>
    <source>
        <strain evidence="2 3">CGMCC 1.9109</strain>
    </source>
</reference>
<sequence length="153" mass="17313">MKFRDTFPLTDEQVALIESENGWTFPQAYRDFLGRHNGGVPDVNMCAVGDNQDCRVTGFIPADGIKEEARFIENLSENAIPIAWAECGNYVLMEMSGSGAIRYWDHEEPTRDVVLAETFSGFIGALREFSLEELPPHKVIRVWIDPEFAKTLK</sequence>
<organism evidence="2 3">
    <name type="scientific">Kordiimonas lacus</name>
    <dbReference type="NCBI Taxonomy" id="637679"/>
    <lineage>
        <taxon>Bacteria</taxon>
        <taxon>Pseudomonadati</taxon>
        <taxon>Pseudomonadota</taxon>
        <taxon>Alphaproteobacteria</taxon>
        <taxon>Kordiimonadales</taxon>
        <taxon>Kordiimonadaceae</taxon>
        <taxon>Kordiimonas</taxon>
    </lineage>
</organism>
<evidence type="ECO:0000313" key="3">
    <source>
        <dbReference type="Proteomes" id="UP000183685"/>
    </source>
</evidence>
<dbReference type="RefSeq" id="WP_160328658.1">
    <property type="nucleotide sequence ID" value="NZ_DAIOMO010000003.1"/>
</dbReference>
<name>A0A1G6TSC7_9PROT</name>
<dbReference type="SUPFAM" id="SSF160631">
    <property type="entry name" value="SMI1/KNR4-like"/>
    <property type="match status" value="1"/>
</dbReference>
<dbReference type="Proteomes" id="UP000183685">
    <property type="component" value="Unassembled WGS sequence"/>
</dbReference>
<keyword evidence="3" id="KW-1185">Reference proteome</keyword>